<gene>
    <name evidence="1" type="ORF">ACFQVC_42310</name>
</gene>
<keyword evidence="2" id="KW-1185">Reference proteome</keyword>
<accession>A0ABW2JY31</accession>
<dbReference type="Proteomes" id="UP001596523">
    <property type="component" value="Unassembled WGS sequence"/>
</dbReference>
<proteinExistence type="predicted"/>
<organism evidence="1 2">
    <name type="scientific">Streptomyces monticola</name>
    <dbReference type="NCBI Taxonomy" id="2666263"/>
    <lineage>
        <taxon>Bacteria</taxon>
        <taxon>Bacillati</taxon>
        <taxon>Actinomycetota</taxon>
        <taxon>Actinomycetes</taxon>
        <taxon>Kitasatosporales</taxon>
        <taxon>Streptomycetaceae</taxon>
        <taxon>Streptomyces</taxon>
    </lineage>
</organism>
<sequence length="64" mass="7057">MERSPARGRVVDNHLTAKGHEVLDETFARIEADLAPALNRFGKTNAEEFQRLSRLLIAALGDPA</sequence>
<dbReference type="EMBL" id="JBHTCF010000051">
    <property type="protein sequence ID" value="MFC7310834.1"/>
    <property type="molecule type" value="Genomic_DNA"/>
</dbReference>
<evidence type="ECO:0008006" key="3">
    <source>
        <dbReference type="Google" id="ProtNLM"/>
    </source>
</evidence>
<dbReference type="Gene3D" id="1.10.10.10">
    <property type="entry name" value="Winged helix-like DNA-binding domain superfamily/Winged helix DNA-binding domain"/>
    <property type="match status" value="1"/>
</dbReference>
<dbReference type="InterPro" id="IPR036390">
    <property type="entry name" value="WH_DNA-bd_sf"/>
</dbReference>
<dbReference type="RefSeq" id="WP_381842088.1">
    <property type="nucleotide sequence ID" value="NZ_JBHTCF010000051.1"/>
</dbReference>
<evidence type="ECO:0000313" key="2">
    <source>
        <dbReference type="Proteomes" id="UP001596523"/>
    </source>
</evidence>
<dbReference type="SUPFAM" id="SSF46785">
    <property type="entry name" value="Winged helix' DNA-binding domain"/>
    <property type="match status" value="1"/>
</dbReference>
<name>A0ABW2JY31_9ACTN</name>
<reference evidence="2" key="1">
    <citation type="journal article" date="2019" name="Int. J. Syst. Evol. Microbiol.">
        <title>The Global Catalogue of Microorganisms (GCM) 10K type strain sequencing project: providing services to taxonomists for standard genome sequencing and annotation.</title>
        <authorList>
            <consortium name="The Broad Institute Genomics Platform"/>
            <consortium name="The Broad Institute Genome Sequencing Center for Infectious Disease"/>
            <person name="Wu L."/>
            <person name="Ma J."/>
        </authorList>
    </citation>
    <scope>NUCLEOTIDE SEQUENCE [LARGE SCALE GENOMIC DNA]</scope>
    <source>
        <strain evidence="2">SYNS20</strain>
    </source>
</reference>
<evidence type="ECO:0000313" key="1">
    <source>
        <dbReference type="EMBL" id="MFC7310834.1"/>
    </source>
</evidence>
<comment type="caution">
    <text evidence="1">The sequence shown here is derived from an EMBL/GenBank/DDBJ whole genome shotgun (WGS) entry which is preliminary data.</text>
</comment>
<protein>
    <recommendedName>
        <fullName evidence="3">MarR family transcriptional regulator</fullName>
    </recommendedName>
</protein>
<dbReference type="InterPro" id="IPR036388">
    <property type="entry name" value="WH-like_DNA-bd_sf"/>
</dbReference>